<dbReference type="PANTHER" id="PTHR46558:SF13">
    <property type="entry name" value="HTH-TYPE TRANSCRIPTIONAL REGULATOR IMMR"/>
    <property type="match status" value="1"/>
</dbReference>
<dbReference type="CDD" id="cd00093">
    <property type="entry name" value="HTH_XRE"/>
    <property type="match status" value="1"/>
</dbReference>
<keyword evidence="2" id="KW-1133">Transmembrane helix</keyword>
<feature type="transmembrane region" description="Helical" evidence="2">
    <location>
        <begin position="153"/>
        <end position="171"/>
    </location>
</feature>
<sequence length="210" mass="24069">MSLGSTISSKRKSLKLSQEYVAEQLGVSRQAVSKWETNQSEPSTNNLLKLADLFDSDIIELVSPEKYVEEQKDVETQVKRSRKDIKMQISAASGRVLTLIGFLGFIGAYSDRASYGLPDWYLNIYWGVLFSMGLVLSFIAARDYFNRKSGSKKIIWFDLIFVFSFFFNEMLPFEKNINTLITLLFAIVILSVINIKFFIPVWRTRKLSGE</sequence>
<dbReference type="InterPro" id="IPR001387">
    <property type="entry name" value="Cro/C1-type_HTH"/>
</dbReference>
<evidence type="ECO:0000256" key="2">
    <source>
        <dbReference type="SAM" id="Phobius"/>
    </source>
</evidence>
<dbReference type="EMBL" id="CP129118">
    <property type="protein sequence ID" value="WOV87869.1"/>
    <property type="molecule type" value="Genomic_DNA"/>
</dbReference>
<keyword evidence="1" id="KW-0238">DNA-binding</keyword>
<gene>
    <name evidence="4" type="ORF">QWT69_01760</name>
</gene>
<protein>
    <submittedName>
        <fullName evidence="4">Helix-turn-helix transcriptional regulator</fullName>
    </submittedName>
</protein>
<dbReference type="Proteomes" id="UP001303902">
    <property type="component" value="Chromosome"/>
</dbReference>
<evidence type="ECO:0000313" key="5">
    <source>
        <dbReference type="Proteomes" id="UP001303902"/>
    </source>
</evidence>
<dbReference type="Pfam" id="PF01381">
    <property type="entry name" value="HTH_3"/>
    <property type="match status" value="1"/>
</dbReference>
<dbReference type="SUPFAM" id="SSF47413">
    <property type="entry name" value="lambda repressor-like DNA-binding domains"/>
    <property type="match status" value="1"/>
</dbReference>
<organism evidence="4 5">
    <name type="scientific">Sporosarcina oncorhynchi</name>
    <dbReference type="NCBI Taxonomy" id="3056444"/>
    <lineage>
        <taxon>Bacteria</taxon>
        <taxon>Bacillati</taxon>
        <taxon>Bacillota</taxon>
        <taxon>Bacilli</taxon>
        <taxon>Bacillales</taxon>
        <taxon>Caryophanaceae</taxon>
        <taxon>Sporosarcina</taxon>
    </lineage>
</organism>
<evidence type="ECO:0000313" key="4">
    <source>
        <dbReference type="EMBL" id="WOV87869.1"/>
    </source>
</evidence>
<dbReference type="SMART" id="SM00530">
    <property type="entry name" value="HTH_XRE"/>
    <property type="match status" value="1"/>
</dbReference>
<evidence type="ECO:0000259" key="3">
    <source>
        <dbReference type="PROSITE" id="PS50943"/>
    </source>
</evidence>
<accession>A0ABZ0L6R9</accession>
<feature type="transmembrane region" description="Helical" evidence="2">
    <location>
        <begin position="89"/>
        <end position="108"/>
    </location>
</feature>
<reference evidence="4 5" key="1">
    <citation type="submission" date="2023-06" db="EMBL/GenBank/DDBJ databases">
        <title>Sporosarcina sp. nov., isolated from Korean tranditional fermented seafood 'Jeotgal'.</title>
        <authorList>
            <person name="Yang A.I."/>
            <person name="Shin N.-R."/>
        </authorList>
    </citation>
    <scope>NUCLEOTIDE SEQUENCE [LARGE SCALE GENOMIC DNA]</scope>
    <source>
        <strain evidence="4 5">T2O-4</strain>
    </source>
</reference>
<dbReference type="PROSITE" id="PS50943">
    <property type="entry name" value="HTH_CROC1"/>
    <property type="match status" value="1"/>
</dbReference>
<evidence type="ECO:0000256" key="1">
    <source>
        <dbReference type="ARBA" id="ARBA00023125"/>
    </source>
</evidence>
<proteinExistence type="predicted"/>
<dbReference type="Gene3D" id="1.10.260.40">
    <property type="entry name" value="lambda repressor-like DNA-binding domains"/>
    <property type="match status" value="1"/>
</dbReference>
<dbReference type="InterPro" id="IPR010982">
    <property type="entry name" value="Lambda_DNA-bd_dom_sf"/>
</dbReference>
<feature type="transmembrane region" description="Helical" evidence="2">
    <location>
        <begin position="120"/>
        <end position="141"/>
    </location>
</feature>
<feature type="transmembrane region" description="Helical" evidence="2">
    <location>
        <begin position="177"/>
        <end position="199"/>
    </location>
</feature>
<keyword evidence="2" id="KW-0812">Transmembrane</keyword>
<dbReference type="PANTHER" id="PTHR46558">
    <property type="entry name" value="TRACRIPTIONAL REGULATORY PROTEIN-RELATED-RELATED"/>
    <property type="match status" value="1"/>
</dbReference>
<feature type="domain" description="HTH cro/C1-type" evidence="3">
    <location>
        <begin position="7"/>
        <end position="61"/>
    </location>
</feature>
<dbReference type="RefSeq" id="WP_317968376.1">
    <property type="nucleotide sequence ID" value="NZ_CP129118.1"/>
</dbReference>
<keyword evidence="5" id="KW-1185">Reference proteome</keyword>
<keyword evidence="2" id="KW-0472">Membrane</keyword>
<name>A0ABZ0L6R9_9BACL</name>